<keyword evidence="1" id="KW-1133">Transmembrane helix</keyword>
<keyword evidence="1" id="KW-0472">Membrane</keyword>
<dbReference type="Gene3D" id="3.40.720.10">
    <property type="entry name" value="Alkaline Phosphatase, subunit A"/>
    <property type="match status" value="1"/>
</dbReference>
<evidence type="ECO:0000313" key="3">
    <source>
        <dbReference type="Proteomes" id="UP000199001"/>
    </source>
</evidence>
<keyword evidence="1" id="KW-0812">Transmembrane</keyword>
<evidence type="ECO:0000313" key="2">
    <source>
        <dbReference type="EMBL" id="SCL46355.1"/>
    </source>
</evidence>
<evidence type="ECO:0000256" key="1">
    <source>
        <dbReference type="SAM" id="Phobius"/>
    </source>
</evidence>
<feature type="transmembrane region" description="Helical" evidence="1">
    <location>
        <begin position="129"/>
        <end position="153"/>
    </location>
</feature>
<gene>
    <name evidence="2" type="ORF">GA0070606_0970</name>
</gene>
<reference evidence="3" key="1">
    <citation type="submission" date="2016-06" db="EMBL/GenBank/DDBJ databases">
        <authorList>
            <person name="Varghese N."/>
            <person name="Submissions Spin"/>
        </authorList>
    </citation>
    <scope>NUCLEOTIDE SEQUENCE [LARGE SCALE GENOMIC DNA]</scope>
    <source>
        <strain evidence="3">DSM 43903</strain>
    </source>
</reference>
<protein>
    <recommendedName>
        <fullName evidence="4">Phosphoglycerol transferase MdoB</fullName>
    </recommendedName>
</protein>
<dbReference type="Proteomes" id="UP000199001">
    <property type="component" value="Unassembled WGS sequence"/>
</dbReference>
<dbReference type="STRING" id="47855.GA0070606_0970"/>
<feature type="transmembrane region" description="Helical" evidence="1">
    <location>
        <begin position="165"/>
        <end position="184"/>
    </location>
</feature>
<keyword evidence="3" id="KW-1185">Reference proteome</keyword>
<dbReference type="SUPFAM" id="SSF53649">
    <property type="entry name" value="Alkaline phosphatase-like"/>
    <property type="match status" value="1"/>
</dbReference>
<feature type="transmembrane region" description="Helical" evidence="1">
    <location>
        <begin position="72"/>
        <end position="97"/>
    </location>
</feature>
<proteinExistence type="predicted"/>
<organism evidence="2 3">
    <name type="scientific">Micromonospora citrea</name>
    <dbReference type="NCBI Taxonomy" id="47855"/>
    <lineage>
        <taxon>Bacteria</taxon>
        <taxon>Bacillati</taxon>
        <taxon>Actinomycetota</taxon>
        <taxon>Actinomycetes</taxon>
        <taxon>Micromonosporales</taxon>
        <taxon>Micromonosporaceae</taxon>
        <taxon>Micromonospora</taxon>
    </lineage>
</organism>
<sequence>MTDRRPVAPRGARRRVAAPAATALAALLVLAALTAPHQPGRLTPGGFVRIPLEGLVAVAVLLALPARARRPVAAFVGALLGLLVLLKAADLGFLATLGRRFDLVLDWALLDDAVGFLADSVGRAGATGAVVAAVLLLAGLVVATTGSVLRLTAVLARRRAATRRTVAALVVVWLAAAAFGVRVVPGVPVADSAATDLVGAHAHQVRARLRDREVFAARVAADPFRDVPGDRLLTALRGRDVVVAFVESYGRAAVEDPEFAPSVGAVLADGDRRLRAAGFAARSGFLTSSTVGGGSWLAHATLLSGLWIDNEQRHRSLLASDRLTLGGAFRRADWRTVGVMPAATRPWPEGAFFGYERFYDGRSLGYRGPRFGYAPMPDQYTLAAFDRLERARPDRAPVMAEIALVSSHSPWTRIPRLVDWARLGDGGVFHGATVENPSSQARAGYRQAVGYSLAALVSWLERRGDDDLVLVFLGDHQPAPVVTGEGAGRDVPVTIVARDPAVLDRISGWGWTDGLRPAPDAPVWPMDAFRDRFLTAYSG</sequence>
<feature type="transmembrane region" description="Helical" evidence="1">
    <location>
        <begin position="47"/>
        <end position="65"/>
    </location>
</feature>
<dbReference type="EMBL" id="FMHZ01000002">
    <property type="protein sequence ID" value="SCL46355.1"/>
    <property type="molecule type" value="Genomic_DNA"/>
</dbReference>
<evidence type="ECO:0008006" key="4">
    <source>
        <dbReference type="Google" id="ProtNLM"/>
    </source>
</evidence>
<name>A0A1C6TX47_9ACTN</name>
<accession>A0A1C6TX47</accession>
<dbReference type="InterPro" id="IPR017850">
    <property type="entry name" value="Alkaline_phosphatase_core_sf"/>
</dbReference>
<dbReference type="AlphaFoldDB" id="A0A1C6TX47"/>